<feature type="domain" description="VOC" evidence="1">
    <location>
        <begin position="2"/>
        <end position="119"/>
    </location>
</feature>
<keyword evidence="3" id="KW-1185">Reference proteome</keyword>
<evidence type="ECO:0000313" key="2">
    <source>
        <dbReference type="EMBL" id="SJZ49263.1"/>
    </source>
</evidence>
<dbReference type="PROSITE" id="PS51819">
    <property type="entry name" value="VOC"/>
    <property type="match status" value="1"/>
</dbReference>
<dbReference type="InterPro" id="IPR029068">
    <property type="entry name" value="Glyas_Bleomycin-R_OHBP_Dase"/>
</dbReference>
<evidence type="ECO:0000259" key="1">
    <source>
        <dbReference type="PROSITE" id="PS51819"/>
    </source>
</evidence>
<proteinExistence type="predicted"/>
<dbReference type="STRING" id="413434.SAMN04488132_102280"/>
<dbReference type="RefSeq" id="WP_078830239.1">
    <property type="nucleotide sequence ID" value="NZ_FUWH01000002.1"/>
</dbReference>
<sequence length="132" mass="15374">MRLDALTPLLWTNDLEGTIDFYSGLLGFTLDEYNADWGWCHLRRDQVNLMFARPNEHSPYDGQPLCTGSFYIYTADVDEAWTMLKDKARIGYAIGNFRHCMREFAILDNNGYMLQFGRELKEGESVDEENQE</sequence>
<dbReference type="Pfam" id="PF00903">
    <property type="entry name" value="Glyoxalase"/>
    <property type="match status" value="1"/>
</dbReference>
<accession>A0A1T4L3N5</accession>
<dbReference type="AlphaFoldDB" id="A0A1T4L3N5"/>
<name>A0A1T4L3N5_9BACT</name>
<evidence type="ECO:0000313" key="3">
    <source>
        <dbReference type="Proteomes" id="UP000190888"/>
    </source>
</evidence>
<dbReference type="OrthoDB" id="66829at2"/>
<dbReference type="InterPro" id="IPR004360">
    <property type="entry name" value="Glyas_Fos-R_dOase_dom"/>
</dbReference>
<organism evidence="2 3">
    <name type="scientific">Sediminibacterium ginsengisoli</name>
    <dbReference type="NCBI Taxonomy" id="413434"/>
    <lineage>
        <taxon>Bacteria</taxon>
        <taxon>Pseudomonadati</taxon>
        <taxon>Bacteroidota</taxon>
        <taxon>Chitinophagia</taxon>
        <taxon>Chitinophagales</taxon>
        <taxon>Chitinophagaceae</taxon>
        <taxon>Sediminibacterium</taxon>
    </lineage>
</organism>
<reference evidence="2 3" key="1">
    <citation type="submission" date="2017-02" db="EMBL/GenBank/DDBJ databases">
        <authorList>
            <person name="Peterson S.W."/>
        </authorList>
    </citation>
    <scope>NUCLEOTIDE SEQUENCE [LARGE SCALE GENOMIC DNA]</scope>
    <source>
        <strain evidence="2 3">DSM 22335</strain>
    </source>
</reference>
<dbReference type="EMBL" id="FUWH01000002">
    <property type="protein sequence ID" value="SJZ49263.1"/>
    <property type="molecule type" value="Genomic_DNA"/>
</dbReference>
<protein>
    <submittedName>
        <fullName evidence="2">Glyoxalase-like domain-containing protein</fullName>
    </submittedName>
</protein>
<dbReference type="Gene3D" id="3.10.180.10">
    <property type="entry name" value="2,3-Dihydroxybiphenyl 1,2-Dioxygenase, domain 1"/>
    <property type="match status" value="1"/>
</dbReference>
<dbReference type="InterPro" id="IPR037523">
    <property type="entry name" value="VOC_core"/>
</dbReference>
<dbReference type="SUPFAM" id="SSF54593">
    <property type="entry name" value="Glyoxalase/Bleomycin resistance protein/Dihydroxybiphenyl dioxygenase"/>
    <property type="match status" value="1"/>
</dbReference>
<gene>
    <name evidence="2" type="ORF">SAMN04488132_102280</name>
</gene>
<dbReference type="Proteomes" id="UP000190888">
    <property type="component" value="Unassembled WGS sequence"/>
</dbReference>